<dbReference type="InterPro" id="IPR050300">
    <property type="entry name" value="GDXG_lipolytic_enzyme"/>
</dbReference>
<dbReference type="InterPro" id="IPR033140">
    <property type="entry name" value="Lipase_GDXG_put_SER_AS"/>
</dbReference>
<feature type="domain" description="Alpha/beta hydrolase fold-3" evidence="4">
    <location>
        <begin position="61"/>
        <end position="260"/>
    </location>
</feature>
<name>A0A1B8SIM3_9MYCO</name>
<comment type="caution">
    <text evidence="5">The sequence shown here is derived from an EMBL/GenBank/DDBJ whole genome shotgun (WGS) entry which is preliminary data.</text>
</comment>
<dbReference type="GO" id="GO:0004806">
    <property type="term" value="F:triacylglycerol lipase activity"/>
    <property type="evidence" value="ECO:0007669"/>
    <property type="project" value="TreeGrafter"/>
</dbReference>
<dbReference type="PANTHER" id="PTHR48081">
    <property type="entry name" value="AB HYDROLASE SUPERFAMILY PROTEIN C4A8.06C"/>
    <property type="match status" value="1"/>
</dbReference>
<dbReference type="PANTHER" id="PTHR48081:SF30">
    <property type="entry name" value="ACETYL-HYDROLASE LIPR-RELATED"/>
    <property type="match status" value="1"/>
</dbReference>
<evidence type="ECO:0000256" key="1">
    <source>
        <dbReference type="ARBA" id="ARBA00010515"/>
    </source>
</evidence>
<comment type="similarity">
    <text evidence="1">Belongs to the 'GDXG' lipolytic enzyme family.</text>
</comment>
<feature type="active site" evidence="3">
    <location>
        <position position="132"/>
    </location>
</feature>
<dbReference type="Gene3D" id="3.40.50.1820">
    <property type="entry name" value="alpha/beta hydrolase"/>
    <property type="match status" value="1"/>
</dbReference>
<gene>
    <name evidence="5" type="ORF">ACT18_06970</name>
</gene>
<evidence type="ECO:0000313" key="6">
    <source>
        <dbReference type="Proteomes" id="UP000092668"/>
    </source>
</evidence>
<dbReference type="PROSITE" id="PS01174">
    <property type="entry name" value="LIPASE_GDXG_SER"/>
    <property type="match status" value="1"/>
</dbReference>
<dbReference type="Proteomes" id="UP000092668">
    <property type="component" value="Unassembled WGS sequence"/>
</dbReference>
<keyword evidence="6" id="KW-1185">Reference proteome</keyword>
<protein>
    <recommendedName>
        <fullName evidence="4">Alpha/beta hydrolase fold-3 domain-containing protein</fullName>
    </recommendedName>
</protein>
<dbReference type="AlphaFoldDB" id="A0A1B8SIM3"/>
<dbReference type="EMBL" id="LFOE01000006">
    <property type="protein sequence ID" value="OBY32585.1"/>
    <property type="molecule type" value="Genomic_DNA"/>
</dbReference>
<dbReference type="Pfam" id="PF07859">
    <property type="entry name" value="Abhydrolase_3"/>
    <property type="match status" value="1"/>
</dbReference>
<sequence>MRSLRTVFTSHRFSIARKRRIIKLMAGMSKVPAGVTVECDSLAGVPVERLTPQTARPEAAILFHHGGGYAAGGPHGYRGFAGALAAAAGMQIVVTDYRLAPENPFPAALEDALGVYGALLDQVGTIAVAGDSAGGGLTLALAQRIRDMSLPAPAALALICPWLDLAIDQAAARLAANDPLIIPALTSQWCTFYCGQHDAHDPRISPVHGDLASLPPIVMHSAGDDPLAVDADQLERKFTHGSADGLLIHRRYTKRWHDFHLQVGLLADADKAVALLGTQLAELVARAQTDKEQP</sequence>
<dbReference type="InterPro" id="IPR029058">
    <property type="entry name" value="AB_hydrolase_fold"/>
</dbReference>
<organism evidence="5 6">
    <name type="scientific">Mycolicibacter kumamotonensis</name>
    <dbReference type="NCBI Taxonomy" id="354243"/>
    <lineage>
        <taxon>Bacteria</taxon>
        <taxon>Bacillati</taxon>
        <taxon>Actinomycetota</taxon>
        <taxon>Actinomycetes</taxon>
        <taxon>Mycobacteriales</taxon>
        <taxon>Mycobacteriaceae</taxon>
        <taxon>Mycolicibacter</taxon>
    </lineage>
</organism>
<dbReference type="SUPFAM" id="SSF53474">
    <property type="entry name" value="alpha/beta-Hydrolases"/>
    <property type="match status" value="1"/>
</dbReference>
<keyword evidence="2" id="KW-0378">Hydrolase</keyword>
<dbReference type="InterPro" id="IPR013094">
    <property type="entry name" value="AB_hydrolase_3"/>
</dbReference>
<evidence type="ECO:0000313" key="5">
    <source>
        <dbReference type="EMBL" id="OBY32585.1"/>
    </source>
</evidence>
<evidence type="ECO:0000256" key="2">
    <source>
        <dbReference type="ARBA" id="ARBA00022801"/>
    </source>
</evidence>
<evidence type="ECO:0000259" key="4">
    <source>
        <dbReference type="Pfam" id="PF07859"/>
    </source>
</evidence>
<proteinExistence type="inferred from homology"/>
<evidence type="ECO:0000256" key="3">
    <source>
        <dbReference type="PROSITE-ProRule" id="PRU10038"/>
    </source>
</evidence>
<accession>A0A1B8SIM3</accession>
<dbReference type="PATRIC" id="fig|354243.3.peg.1453"/>
<reference evidence="5 6" key="1">
    <citation type="submission" date="2015-06" db="EMBL/GenBank/DDBJ databases">
        <title>Genome sequence of Mycobacterium kumamotonense strain Roo.</title>
        <authorList>
            <person name="Greninger A.L."/>
            <person name="Cunningham G."/>
            <person name="Miller S."/>
        </authorList>
    </citation>
    <scope>NUCLEOTIDE SEQUENCE [LARGE SCALE GENOMIC DNA]</scope>
    <source>
        <strain evidence="5 6">Roo</strain>
    </source>
</reference>